<evidence type="ECO:0000256" key="1">
    <source>
        <dbReference type="SAM" id="Coils"/>
    </source>
</evidence>
<sequence length="363" mass="42565">MFAPLEDSKEKLLERLGDCASLPLHRIDLITRTLRCRKIEIFDYEEELSFSAEEEEGEGLTFSTEDATDDEERALRLVQEIDCLIHRIQLIQLTIKKRQEEQKQKSEEAEVKEVELEEELPIPSKLARCLRQREMLEENNNNEIETNLVEEPKSKVNNLKLSCQEQKEVNDLMHAHDRLQCELDEMICRYQNLRHVFQEMRLQLSTLEKKLRQLQDHAKDHIEWTKQVAGELNVCSQRFKYLNKVKLSKQNAARVIASKVAFAFNQKMTYLQDNQYKYDLKDYNKEIAEMCCHLEDLRSEIEYRCDKLERNATKQSILDYGMRGMTAATLSAVHAALHEMSEQSSQWSKKSPSQASSTKKDES</sequence>
<keyword evidence="4" id="KW-1185">Reference proteome</keyword>
<evidence type="ECO:0000313" key="4">
    <source>
        <dbReference type="Proteomes" id="UP000007798"/>
    </source>
</evidence>
<dbReference type="EMBL" id="CH964272">
    <property type="protein sequence ID" value="KRG00180.1"/>
    <property type="molecule type" value="Genomic_DNA"/>
</dbReference>
<dbReference type="SMR" id="A0A0Q9X3T0"/>
<keyword evidence="1" id="KW-0175">Coiled coil</keyword>
<gene>
    <name evidence="3" type="primary">Dwil\GK26903</name>
    <name evidence="3" type="ORF">Dwil_GK26903</name>
</gene>
<dbReference type="Proteomes" id="UP000007798">
    <property type="component" value="Unassembled WGS sequence"/>
</dbReference>
<evidence type="ECO:0000256" key="2">
    <source>
        <dbReference type="SAM" id="MobiDB-lite"/>
    </source>
</evidence>
<feature type="coiled-coil region" evidence="1">
    <location>
        <begin position="90"/>
        <end position="146"/>
    </location>
</feature>
<dbReference type="InterPro" id="IPR031883">
    <property type="entry name" value="DUF4763"/>
</dbReference>
<dbReference type="AlphaFoldDB" id="A0A0Q9X3T0"/>
<feature type="region of interest" description="Disordered" evidence="2">
    <location>
        <begin position="341"/>
        <end position="363"/>
    </location>
</feature>
<feature type="compositionally biased region" description="Low complexity" evidence="2">
    <location>
        <begin position="342"/>
        <end position="357"/>
    </location>
</feature>
<dbReference type="Pfam" id="PF15960">
    <property type="entry name" value="DUF4763"/>
    <property type="match status" value="1"/>
</dbReference>
<dbReference type="InParanoid" id="A0A0Q9X3T0"/>
<feature type="coiled-coil region" evidence="1">
    <location>
        <begin position="176"/>
        <end position="217"/>
    </location>
</feature>
<proteinExistence type="predicted"/>
<protein>
    <submittedName>
        <fullName evidence="3">Uncharacterized protein</fullName>
    </submittedName>
</protein>
<evidence type="ECO:0000313" key="3">
    <source>
        <dbReference type="EMBL" id="KRG00180.1"/>
    </source>
</evidence>
<organism evidence="3 4">
    <name type="scientific">Drosophila willistoni</name>
    <name type="common">Fruit fly</name>
    <dbReference type="NCBI Taxonomy" id="7260"/>
    <lineage>
        <taxon>Eukaryota</taxon>
        <taxon>Metazoa</taxon>
        <taxon>Ecdysozoa</taxon>
        <taxon>Arthropoda</taxon>
        <taxon>Hexapoda</taxon>
        <taxon>Insecta</taxon>
        <taxon>Pterygota</taxon>
        <taxon>Neoptera</taxon>
        <taxon>Endopterygota</taxon>
        <taxon>Diptera</taxon>
        <taxon>Brachycera</taxon>
        <taxon>Muscomorpha</taxon>
        <taxon>Ephydroidea</taxon>
        <taxon>Drosophilidae</taxon>
        <taxon>Drosophila</taxon>
        <taxon>Sophophora</taxon>
    </lineage>
</organism>
<name>A0A0Q9X3T0_DROWI</name>
<accession>A0A0Q9X3T0</accession>
<reference evidence="3 4" key="1">
    <citation type="journal article" date="2007" name="Nature">
        <title>Evolution of genes and genomes on the Drosophila phylogeny.</title>
        <authorList>
            <consortium name="Drosophila 12 Genomes Consortium"/>
            <person name="Clark A.G."/>
            <person name="Eisen M.B."/>
            <person name="Smith D.R."/>
            <person name="Bergman C.M."/>
            <person name="Oliver B."/>
            <person name="Markow T.A."/>
            <person name="Kaufman T.C."/>
            <person name="Kellis M."/>
            <person name="Gelbart W."/>
            <person name="Iyer V.N."/>
            <person name="Pollard D.A."/>
            <person name="Sackton T.B."/>
            <person name="Larracuente A.M."/>
            <person name="Singh N.D."/>
            <person name="Abad J.P."/>
            <person name="Abt D.N."/>
            <person name="Adryan B."/>
            <person name="Aguade M."/>
            <person name="Akashi H."/>
            <person name="Anderson W.W."/>
            <person name="Aquadro C.F."/>
            <person name="Ardell D.H."/>
            <person name="Arguello R."/>
            <person name="Artieri C.G."/>
            <person name="Barbash D.A."/>
            <person name="Barker D."/>
            <person name="Barsanti P."/>
            <person name="Batterham P."/>
            <person name="Batzoglou S."/>
            <person name="Begun D."/>
            <person name="Bhutkar A."/>
            <person name="Blanco E."/>
            <person name="Bosak S.A."/>
            <person name="Bradley R.K."/>
            <person name="Brand A.D."/>
            <person name="Brent M.R."/>
            <person name="Brooks A.N."/>
            <person name="Brown R.H."/>
            <person name="Butlin R.K."/>
            <person name="Caggese C."/>
            <person name="Calvi B.R."/>
            <person name="Bernardo de Carvalho A."/>
            <person name="Caspi A."/>
            <person name="Castrezana S."/>
            <person name="Celniker S.E."/>
            <person name="Chang J.L."/>
            <person name="Chapple C."/>
            <person name="Chatterji S."/>
            <person name="Chinwalla A."/>
            <person name="Civetta A."/>
            <person name="Clifton S.W."/>
            <person name="Comeron J.M."/>
            <person name="Costello J.C."/>
            <person name="Coyne J.A."/>
            <person name="Daub J."/>
            <person name="David R.G."/>
            <person name="Delcher A.L."/>
            <person name="Delehaunty K."/>
            <person name="Do C.B."/>
            <person name="Ebling H."/>
            <person name="Edwards K."/>
            <person name="Eickbush T."/>
            <person name="Evans J.D."/>
            <person name="Filipski A."/>
            <person name="Findeiss S."/>
            <person name="Freyhult E."/>
            <person name="Fulton L."/>
            <person name="Fulton R."/>
            <person name="Garcia A.C."/>
            <person name="Gardiner A."/>
            <person name="Garfield D.A."/>
            <person name="Garvin B.E."/>
            <person name="Gibson G."/>
            <person name="Gilbert D."/>
            <person name="Gnerre S."/>
            <person name="Godfrey J."/>
            <person name="Good R."/>
            <person name="Gotea V."/>
            <person name="Gravely B."/>
            <person name="Greenberg A.J."/>
            <person name="Griffiths-Jones S."/>
            <person name="Gross S."/>
            <person name="Guigo R."/>
            <person name="Gustafson E.A."/>
            <person name="Haerty W."/>
            <person name="Hahn M.W."/>
            <person name="Halligan D.L."/>
            <person name="Halpern A.L."/>
            <person name="Halter G.M."/>
            <person name="Han M.V."/>
            <person name="Heger A."/>
            <person name="Hillier L."/>
            <person name="Hinrichs A.S."/>
            <person name="Holmes I."/>
            <person name="Hoskins R.A."/>
            <person name="Hubisz M.J."/>
            <person name="Hultmark D."/>
            <person name="Huntley M.A."/>
            <person name="Jaffe D.B."/>
            <person name="Jagadeeshan S."/>
            <person name="Jeck W.R."/>
            <person name="Johnson J."/>
            <person name="Jones C.D."/>
            <person name="Jordan W.C."/>
            <person name="Karpen G.H."/>
            <person name="Kataoka E."/>
            <person name="Keightley P.D."/>
            <person name="Kheradpour P."/>
            <person name="Kirkness E.F."/>
            <person name="Koerich L.B."/>
            <person name="Kristiansen K."/>
            <person name="Kudrna D."/>
            <person name="Kulathinal R.J."/>
            <person name="Kumar S."/>
            <person name="Kwok R."/>
            <person name="Lander E."/>
            <person name="Langley C.H."/>
            <person name="Lapoint R."/>
            <person name="Lazzaro B.P."/>
            <person name="Lee S.J."/>
            <person name="Levesque L."/>
            <person name="Li R."/>
            <person name="Lin C.F."/>
            <person name="Lin M.F."/>
            <person name="Lindblad-Toh K."/>
            <person name="Llopart A."/>
            <person name="Long M."/>
            <person name="Low L."/>
            <person name="Lozovsky E."/>
            <person name="Lu J."/>
            <person name="Luo M."/>
            <person name="Machado C.A."/>
            <person name="Makalowski W."/>
            <person name="Marzo M."/>
            <person name="Matsuda M."/>
            <person name="Matzkin L."/>
            <person name="McAllister B."/>
            <person name="McBride C.S."/>
            <person name="McKernan B."/>
            <person name="McKernan K."/>
            <person name="Mendez-Lago M."/>
            <person name="Minx P."/>
            <person name="Mollenhauer M.U."/>
            <person name="Montooth K."/>
            <person name="Mount S.M."/>
            <person name="Mu X."/>
            <person name="Myers E."/>
            <person name="Negre B."/>
            <person name="Newfeld S."/>
            <person name="Nielsen R."/>
            <person name="Noor M.A."/>
            <person name="O'Grady P."/>
            <person name="Pachter L."/>
            <person name="Papaceit M."/>
            <person name="Parisi M.J."/>
            <person name="Parisi M."/>
            <person name="Parts L."/>
            <person name="Pedersen J.S."/>
            <person name="Pesole G."/>
            <person name="Phillippy A.M."/>
            <person name="Ponting C.P."/>
            <person name="Pop M."/>
            <person name="Porcelli D."/>
            <person name="Powell J.R."/>
            <person name="Prohaska S."/>
            <person name="Pruitt K."/>
            <person name="Puig M."/>
            <person name="Quesneville H."/>
            <person name="Ram K.R."/>
            <person name="Rand D."/>
            <person name="Rasmussen M.D."/>
            <person name="Reed L.K."/>
            <person name="Reenan R."/>
            <person name="Reily A."/>
            <person name="Remington K.A."/>
            <person name="Rieger T.T."/>
            <person name="Ritchie M.G."/>
            <person name="Robin C."/>
            <person name="Rogers Y.H."/>
            <person name="Rohde C."/>
            <person name="Rozas J."/>
            <person name="Rubenfield M.J."/>
            <person name="Ruiz A."/>
            <person name="Russo S."/>
            <person name="Salzberg S.L."/>
            <person name="Sanchez-Gracia A."/>
            <person name="Saranga D.J."/>
            <person name="Sato H."/>
            <person name="Schaeffer S.W."/>
            <person name="Schatz M.C."/>
            <person name="Schlenke T."/>
            <person name="Schwartz R."/>
            <person name="Segarra C."/>
            <person name="Singh R.S."/>
            <person name="Sirot L."/>
            <person name="Sirota M."/>
            <person name="Sisneros N.B."/>
            <person name="Smith C.D."/>
            <person name="Smith T.F."/>
            <person name="Spieth J."/>
            <person name="Stage D.E."/>
            <person name="Stark A."/>
            <person name="Stephan W."/>
            <person name="Strausberg R.L."/>
            <person name="Strempel S."/>
            <person name="Sturgill D."/>
            <person name="Sutton G."/>
            <person name="Sutton G.G."/>
            <person name="Tao W."/>
            <person name="Teichmann S."/>
            <person name="Tobari Y.N."/>
            <person name="Tomimura Y."/>
            <person name="Tsolas J.M."/>
            <person name="Valente V.L."/>
            <person name="Venter E."/>
            <person name="Venter J.C."/>
            <person name="Vicario S."/>
            <person name="Vieira F.G."/>
            <person name="Vilella A.J."/>
            <person name="Villasante A."/>
            <person name="Walenz B."/>
            <person name="Wang J."/>
            <person name="Wasserman M."/>
            <person name="Watts T."/>
            <person name="Wilson D."/>
            <person name="Wilson R.K."/>
            <person name="Wing R.A."/>
            <person name="Wolfner M.F."/>
            <person name="Wong A."/>
            <person name="Wong G.K."/>
            <person name="Wu C.I."/>
            <person name="Wu G."/>
            <person name="Yamamoto D."/>
            <person name="Yang H.P."/>
            <person name="Yang S.P."/>
            <person name="Yorke J.A."/>
            <person name="Yoshida K."/>
            <person name="Zdobnov E."/>
            <person name="Zhang P."/>
            <person name="Zhang Y."/>
            <person name="Zimin A.V."/>
            <person name="Baldwin J."/>
            <person name="Abdouelleil A."/>
            <person name="Abdulkadir J."/>
            <person name="Abebe A."/>
            <person name="Abera B."/>
            <person name="Abreu J."/>
            <person name="Acer S.C."/>
            <person name="Aftuck L."/>
            <person name="Alexander A."/>
            <person name="An P."/>
            <person name="Anderson E."/>
            <person name="Anderson S."/>
            <person name="Arachi H."/>
            <person name="Azer M."/>
            <person name="Bachantsang P."/>
            <person name="Barry A."/>
            <person name="Bayul T."/>
            <person name="Berlin A."/>
            <person name="Bessette D."/>
            <person name="Bloom T."/>
            <person name="Blye J."/>
            <person name="Boguslavskiy L."/>
            <person name="Bonnet C."/>
            <person name="Boukhgalter B."/>
            <person name="Bourzgui I."/>
            <person name="Brown A."/>
            <person name="Cahill P."/>
            <person name="Channer S."/>
            <person name="Cheshatsang Y."/>
            <person name="Chuda L."/>
            <person name="Citroen M."/>
            <person name="Collymore A."/>
            <person name="Cooke P."/>
            <person name="Costello M."/>
            <person name="D'Aco K."/>
            <person name="Daza R."/>
            <person name="De Haan G."/>
            <person name="DeGray S."/>
            <person name="DeMaso C."/>
            <person name="Dhargay N."/>
            <person name="Dooley K."/>
            <person name="Dooley E."/>
            <person name="Doricent M."/>
            <person name="Dorje P."/>
            <person name="Dorjee K."/>
            <person name="Dupes A."/>
            <person name="Elong R."/>
            <person name="Falk J."/>
            <person name="Farina A."/>
            <person name="Faro S."/>
            <person name="Ferguson D."/>
            <person name="Fisher S."/>
            <person name="Foley C.D."/>
            <person name="Franke A."/>
            <person name="Friedrich D."/>
            <person name="Gadbois L."/>
            <person name="Gearin G."/>
            <person name="Gearin C.R."/>
            <person name="Giannoukos G."/>
            <person name="Goode T."/>
            <person name="Graham J."/>
            <person name="Grandbois E."/>
            <person name="Grewal S."/>
            <person name="Gyaltsen K."/>
            <person name="Hafez N."/>
            <person name="Hagos B."/>
            <person name="Hall J."/>
            <person name="Henson C."/>
            <person name="Hollinger A."/>
            <person name="Honan T."/>
            <person name="Huard M.D."/>
            <person name="Hughes L."/>
            <person name="Hurhula B."/>
            <person name="Husby M.E."/>
            <person name="Kamat A."/>
            <person name="Kanga B."/>
            <person name="Kashin S."/>
            <person name="Khazanovich D."/>
            <person name="Kisner P."/>
            <person name="Lance K."/>
            <person name="Lara M."/>
            <person name="Lee W."/>
            <person name="Lennon N."/>
            <person name="Letendre F."/>
            <person name="LeVine R."/>
            <person name="Lipovsky A."/>
            <person name="Liu X."/>
            <person name="Liu J."/>
            <person name="Liu S."/>
            <person name="Lokyitsang T."/>
            <person name="Lokyitsang Y."/>
            <person name="Lubonja R."/>
            <person name="Lui A."/>
            <person name="MacDonald P."/>
            <person name="Magnisalis V."/>
            <person name="Maru K."/>
            <person name="Matthews C."/>
            <person name="McCusker W."/>
            <person name="McDonough S."/>
            <person name="Mehta T."/>
            <person name="Meldrim J."/>
            <person name="Meneus L."/>
            <person name="Mihai O."/>
            <person name="Mihalev A."/>
            <person name="Mihova T."/>
            <person name="Mittelman R."/>
            <person name="Mlenga V."/>
            <person name="Montmayeur A."/>
            <person name="Mulrain L."/>
            <person name="Navidi A."/>
            <person name="Naylor J."/>
            <person name="Negash T."/>
            <person name="Nguyen T."/>
            <person name="Nguyen N."/>
            <person name="Nicol R."/>
            <person name="Norbu C."/>
            <person name="Norbu N."/>
            <person name="Novod N."/>
            <person name="O'Neill B."/>
            <person name="Osman S."/>
            <person name="Markiewicz E."/>
            <person name="Oyono O.L."/>
            <person name="Patti C."/>
            <person name="Phunkhang P."/>
            <person name="Pierre F."/>
            <person name="Priest M."/>
            <person name="Raghuraman S."/>
            <person name="Rege F."/>
            <person name="Reyes R."/>
            <person name="Rise C."/>
            <person name="Rogov P."/>
            <person name="Ross K."/>
            <person name="Ryan E."/>
            <person name="Settipalli S."/>
            <person name="Shea T."/>
            <person name="Sherpa N."/>
            <person name="Shi L."/>
            <person name="Shih D."/>
            <person name="Sparrow T."/>
            <person name="Spaulding J."/>
            <person name="Stalker J."/>
            <person name="Stange-Thomann N."/>
            <person name="Stavropoulos S."/>
            <person name="Stone C."/>
            <person name="Strader C."/>
            <person name="Tesfaye S."/>
            <person name="Thomson T."/>
            <person name="Thoulutsang Y."/>
            <person name="Thoulutsang D."/>
            <person name="Topham K."/>
            <person name="Topping I."/>
            <person name="Tsamla T."/>
            <person name="Vassiliev H."/>
            <person name="Vo A."/>
            <person name="Wangchuk T."/>
            <person name="Wangdi T."/>
            <person name="Weiand M."/>
            <person name="Wilkinson J."/>
            <person name="Wilson A."/>
            <person name="Yadav S."/>
            <person name="Young G."/>
            <person name="Yu Q."/>
            <person name="Zembek L."/>
            <person name="Zhong D."/>
            <person name="Zimmer A."/>
            <person name="Zwirko Z."/>
            <person name="Jaffe D.B."/>
            <person name="Alvarez P."/>
            <person name="Brockman W."/>
            <person name="Butler J."/>
            <person name="Chin C."/>
            <person name="Gnerre S."/>
            <person name="Grabherr M."/>
            <person name="Kleber M."/>
            <person name="Mauceli E."/>
            <person name="MacCallum I."/>
        </authorList>
    </citation>
    <scope>NUCLEOTIDE SEQUENCE [LARGE SCALE GENOMIC DNA]</scope>
    <source>
        <strain evidence="4">Tucson 14030-0811.24</strain>
    </source>
</reference>
<dbReference type="OrthoDB" id="7866749at2759"/>